<evidence type="ECO:0000256" key="5">
    <source>
        <dbReference type="ARBA" id="ARBA00022989"/>
    </source>
</evidence>
<evidence type="ECO:0000313" key="14">
    <source>
        <dbReference type="Proteomes" id="UP000011016"/>
    </source>
</evidence>
<keyword evidence="3" id="KW-0547">Nucleotide-binding</keyword>
<dbReference type="GO" id="GO:0005524">
    <property type="term" value="F:ATP binding"/>
    <property type="evidence" value="ECO:0007669"/>
    <property type="project" value="UniProtKB-KW"/>
</dbReference>
<dbReference type="InterPro" id="IPR039421">
    <property type="entry name" value="Type_1_exporter"/>
</dbReference>
<reference evidence="12 13" key="2">
    <citation type="submission" date="2012-08" db="EMBL/GenBank/DDBJ databases">
        <title>The Genome Sequence of Turicella otitidis ATCC 51513.</title>
        <authorList>
            <consortium name="The Broad Institute Genome Sequencing Platform"/>
            <person name="Earl A."/>
            <person name="Ward D."/>
            <person name="Feldgarden M."/>
            <person name="Gevers D."/>
            <person name="Huys G."/>
            <person name="Walker B."/>
            <person name="Young S.K."/>
            <person name="Zeng Q."/>
            <person name="Gargeya S."/>
            <person name="Fitzgerald M."/>
            <person name="Haas B."/>
            <person name="Abouelleil A."/>
            <person name="Alvarado L."/>
            <person name="Arachchi H.M."/>
            <person name="Berlin A.M."/>
            <person name="Chapman S.B."/>
            <person name="Goldberg J."/>
            <person name="Griggs A."/>
            <person name="Gujja S."/>
            <person name="Hansen M."/>
            <person name="Howarth C."/>
            <person name="Imamovic A."/>
            <person name="Larimer J."/>
            <person name="McCowen C."/>
            <person name="Montmayeur A."/>
            <person name="Murphy C."/>
            <person name="Neiman D."/>
            <person name="Pearson M."/>
            <person name="Priest M."/>
            <person name="Roberts A."/>
            <person name="Saif S."/>
            <person name="Shea T."/>
            <person name="Sisk P."/>
            <person name="Sykes S."/>
            <person name="Wortman J."/>
            <person name="Nusbaum C."/>
            <person name="Birren B."/>
        </authorList>
    </citation>
    <scope>NUCLEOTIDE SEQUENCE [LARGE SCALE GENOMIC DNA]</scope>
    <source>
        <strain evidence="12 13">ATCC 51513</strain>
    </source>
</reference>
<dbReference type="SUPFAM" id="SSF52540">
    <property type="entry name" value="P-loop containing nucleoside triphosphate hydrolases"/>
    <property type="match status" value="1"/>
</dbReference>
<evidence type="ECO:0000313" key="11">
    <source>
        <dbReference type="EMBL" id="CCI83510.1"/>
    </source>
</evidence>
<feature type="region of interest" description="Disordered" evidence="7">
    <location>
        <begin position="1"/>
        <end position="25"/>
    </location>
</feature>
<dbReference type="InterPro" id="IPR036640">
    <property type="entry name" value="ABC1_TM_sf"/>
</dbReference>
<dbReference type="eggNOG" id="COG1132">
    <property type="taxonomic scope" value="Bacteria"/>
</dbReference>
<dbReference type="PANTHER" id="PTHR43394">
    <property type="entry name" value="ATP-DEPENDENT PERMEASE MDL1, MITOCHONDRIAL"/>
    <property type="match status" value="1"/>
</dbReference>
<evidence type="ECO:0000259" key="9">
    <source>
        <dbReference type="PROSITE" id="PS50893"/>
    </source>
</evidence>
<comment type="subcellular location">
    <subcellularLocation>
        <location evidence="1">Cell membrane</location>
        <topology evidence="1">Multi-pass membrane protein</topology>
    </subcellularLocation>
</comment>
<dbReference type="Proteomes" id="UP000011016">
    <property type="component" value="Unassembled WGS sequence"/>
</dbReference>
<dbReference type="InterPro" id="IPR003593">
    <property type="entry name" value="AAA+_ATPase"/>
</dbReference>
<dbReference type="SUPFAM" id="SSF90123">
    <property type="entry name" value="ABC transporter transmembrane region"/>
    <property type="match status" value="1"/>
</dbReference>
<protein>
    <submittedName>
        <fullName evidence="11">ATP-binding cassette, subfamily B, bacterial</fullName>
        <ecNumber evidence="11">3.6.3.44</ecNumber>
    </submittedName>
</protein>
<dbReference type="PATRIC" id="fig|883169.3.peg.693"/>
<keyword evidence="13" id="KW-1185">Reference proteome</keyword>
<dbReference type="SMART" id="SM00382">
    <property type="entry name" value="AAA"/>
    <property type="match status" value="1"/>
</dbReference>
<feature type="transmembrane region" description="Helical" evidence="8">
    <location>
        <begin position="182"/>
        <end position="201"/>
    </location>
</feature>
<dbReference type="InterPro" id="IPR017871">
    <property type="entry name" value="ABC_transporter-like_CS"/>
</dbReference>
<dbReference type="Pfam" id="PF00005">
    <property type="entry name" value="ABC_tran"/>
    <property type="match status" value="1"/>
</dbReference>
<gene>
    <name evidence="11" type="ORF">BN46_0778</name>
    <name evidence="12" type="ORF">HMPREF9719_00724</name>
</gene>
<feature type="transmembrane region" description="Helical" evidence="8">
    <location>
        <begin position="45"/>
        <end position="65"/>
    </location>
</feature>
<evidence type="ECO:0000256" key="3">
    <source>
        <dbReference type="ARBA" id="ARBA00022741"/>
    </source>
</evidence>
<dbReference type="InterPro" id="IPR011527">
    <property type="entry name" value="ABC1_TM_dom"/>
</dbReference>
<accession>I7KJB4</accession>
<keyword evidence="6 8" id="KW-0472">Membrane</keyword>
<dbReference type="PROSITE" id="PS50893">
    <property type="entry name" value="ABC_TRANSPORTER_2"/>
    <property type="match status" value="1"/>
</dbReference>
<keyword evidence="4 11" id="KW-0067">ATP-binding</keyword>
<dbReference type="PROSITE" id="PS50929">
    <property type="entry name" value="ABC_TM1F"/>
    <property type="match status" value="1"/>
</dbReference>
<dbReference type="Pfam" id="PF00664">
    <property type="entry name" value="ABC_membrane"/>
    <property type="match status" value="1"/>
</dbReference>
<dbReference type="EC" id="3.6.3.44" evidence="11"/>
<dbReference type="InterPro" id="IPR003439">
    <property type="entry name" value="ABC_transporter-like_ATP-bd"/>
</dbReference>
<dbReference type="AlphaFoldDB" id="I7KJB4"/>
<organism evidence="11 14">
    <name type="scientific">Corynebacterium otitidis ATCC 51513</name>
    <dbReference type="NCBI Taxonomy" id="883169"/>
    <lineage>
        <taxon>Bacteria</taxon>
        <taxon>Bacillati</taxon>
        <taxon>Actinomycetota</taxon>
        <taxon>Actinomycetes</taxon>
        <taxon>Mycobacteriales</taxon>
        <taxon>Corynebacteriaceae</taxon>
        <taxon>Corynebacterium</taxon>
    </lineage>
</organism>
<dbReference type="PROSITE" id="PS00211">
    <property type="entry name" value="ABC_TRANSPORTER_1"/>
    <property type="match status" value="1"/>
</dbReference>
<evidence type="ECO:0000313" key="13">
    <source>
        <dbReference type="Proteomes" id="UP000006078"/>
    </source>
</evidence>
<dbReference type="Proteomes" id="UP000006078">
    <property type="component" value="Unassembled WGS sequence"/>
</dbReference>
<dbReference type="GO" id="GO:0015421">
    <property type="term" value="F:ABC-type oligopeptide transporter activity"/>
    <property type="evidence" value="ECO:0007669"/>
    <property type="project" value="TreeGrafter"/>
</dbReference>
<dbReference type="PANTHER" id="PTHR43394:SF1">
    <property type="entry name" value="ATP-BINDING CASSETTE SUB-FAMILY B MEMBER 10, MITOCHONDRIAL"/>
    <property type="match status" value="1"/>
</dbReference>
<evidence type="ECO:0000313" key="12">
    <source>
        <dbReference type="EMBL" id="EJZ82353.1"/>
    </source>
</evidence>
<keyword evidence="5 8" id="KW-1133">Transmembrane helix</keyword>
<evidence type="ECO:0000256" key="4">
    <source>
        <dbReference type="ARBA" id="ARBA00022840"/>
    </source>
</evidence>
<feature type="transmembrane region" description="Helical" evidence="8">
    <location>
        <begin position="280"/>
        <end position="298"/>
    </location>
</feature>
<dbReference type="GO" id="GO:0005886">
    <property type="term" value="C:plasma membrane"/>
    <property type="evidence" value="ECO:0007669"/>
    <property type="project" value="UniProtKB-SubCell"/>
</dbReference>
<dbReference type="HOGENOM" id="CLU_000604_84_9_11"/>
<comment type="caution">
    <text evidence="11">The sequence shown here is derived from an EMBL/GenBank/DDBJ whole genome shotgun (WGS) entry which is preliminary data.</text>
</comment>
<evidence type="ECO:0000256" key="7">
    <source>
        <dbReference type="SAM" id="MobiDB-lite"/>
    </source>
</evidence>
<dbReference type="EMBL" id="CAJZ01000111">
    <property type="protein sequence ID" value="CCI83510.1"/>
    <property type="molecule type" value="Genomic_DNA"/>
</dbReference>
<reference evidence="11 14" key="1">
    <citation type="journal article" date="2012" name="J. Bacteriol.">
        <title>Draft Genome Sequence of Turicella otitidis ATCC 51513, Isolated from Middle Ear Fluid from a Child with Otitis Media.</title>
        <authorList>
            <person name="Brinkrolf K."/>
            <person name="Schneider J."/>
            <person name="Knecht M."/>
            <person name="Ruckert C."/>
            <person name="Tauch A."/>
        </authorList>
    </citation>
    <scope>NUCLEOTIDE SEQUENCE [LARGE SCALE GENOMIC DNA]</scope>
    <source>
        <strain evidence="11 14">ATCC 51513</strain>
    </source>
</reference>
<proteinExistence type="predicted"/>
<feature type="transmembrane region" description="Helical" evidence="8">
    <location>
        <begin position="86"/>
        <end position="109"/>
    </location>
</feature>
<feature type="domain" description="ABC transmembrane type-1" evidence="10">
    <location>
        <begin position="49"/>
        <end position="323"/>
    </location>
</feature>
<dbReference type="EMBL" id="AHAE01000033">
    <property type="protein sequence ID" value="EJZ82353.1"/>
    <property type="molecule type" value="Genomic_DNA"/>
</dbReference>
<dbReference type="STRING" id="29321.AAV33_08760"/>
<dbReference type="OrthoDB" id="9806127at2"/>
<keyword evidence="2 8" id="KW-0812">Transmembrane</keyword>
<sequence>MTTATEAPPGRESSPGAPPADPAAKRAEGKKALTTLLRPVRGRLAVGRLLGALSGVAAIAPYVILVRLGEELAGGGDPGRVRNLCLALLGALGLQAGLIFVGFLVTHFADLKLVGLLHARLEARLARAPLAWFGQATSGRVRKALQDDTVALHQLVAHAPVETAAAATTPLALVAYALVIDWRLGLLTVAIVPVFFALQAFTMRGMGEKTAEMDSRLAEVSSRAVEFVDGIEVVKAFGQVGRAHGRYADAARRFSEFYRSWCEPLVTVASVSQGLVSAPLLILIVGGGGAAMAAAGWVSPADVVATTLIALVVPSTINTLSTSAWHTQIAGNSALRLTETLDAPIVAEPEGESPEPRSHEVAYRDVSFSYDSGSGIAGLDMVLPENSVTALVGPSGSGKSTAATMLARFQDPDHGAVTIGGVDVRELPSAKLYSLVSFVLQDPQLVRGTLRDNIALARPEATDEEILRAARVARLDPVVERLGLNGEIGSGGGVSGGEAQRVSIARAVLADTPIVILDGATSAADPDTESEIQAGLSALARGRTELVIAHRPETLRGVDQVVALDEGRVARVLRGSEITDAALNDLMGVTQ</sequence>
<dbReference type="InterPro" id="IPR027417">
    <property type="entry name" value="P-loop_NTPase"/>
</dbReference>
<dbReference type="Gene3D" id="3.40.50.300">
    <property type="entry name" value="P-loop containing nucleotide triphosphate hydrolases"/>
    <property type="match status" value="1"/>
</dbReference>
<evidence type="ECO:0000256" key="6">
    <source>
        <dbReference type="ARBA" id="ARBA00023136"/>
    </source>
</evidence>
<evidence type="ECO:0000256" key="8">
    <source>
        <dbReference type="SAM" id="Phobius"/>
    </source>
</evidence>
<name>I7KJB4_9CORY</name>
<dbReference type="RefSeq" id="WP_004600614.1">
    <property type="nucleotide sequence ID" value="NZ_HF541866.1"/>
</dbReference>
<dbReference type="GO" id="GO:0016887">
    <property type="term" value="F:ATP hydrolysis activity"/>
    <property type="evidence" value="ECO:0007669"/>
    <property type="project" value="InterPro"/>
</dbReference>
<evidence type="ECO:0000256" key="2">
    <source>
        <dbReference type="ARBA" id="ARBA00022692"/>
    </source>
</evidence>
<evidence type="ECO:0000259" key="10">
    <source>
        <dbReference type="PROSITE" id="PS50929"/>
    </source>
</evidence>
<dbReference type="Gene3D" id="1.20.1560.10">
    <property type="entry name" value="ABC transporter type 1, transmembrane domain"/>
    <property type="match status" value="1"/>
</dbReference>
<feature type="domain" description="ABC transporter" evidence="9">
    <location>
        <begin position="361"/>
        <end position="591"/>
    </location>
</feature>
<evidence type="ECO:0000256" key="1">
    <source>
        <dbReference type="ARBA" id="ARBA00004651"/>
    </source>
</evidence>
<keyword evidence="11" id="KW-0378">Hydrolase</keyword>